<evidence type="ECO:0000313" key="3">
    <source>
        <dbReference type="EMBL" id="GFO68586.1"/>
    </source>
</evidence>
<dbReference type="Pfam" id="PF00565">
    <property type="entry name" value="SNase"/>
    <property type="match status" value="1"/>
</dbReference>
<evidence type="ECO:0000256" key="1">
    <source>
        <dbReference type="SAM" id="MobiDB-lite"/>
    </source>
</evidence>
<dbReference type="EMBL" id="BLXZ01000004">
    <property type="protein sequence ID" value="GFO68586.1"/>
    <property type="molecule type" value="Genomic_DNA"/>
</dbReference>
<dbReference type="InterPro" id="IPR002071">
    <property type="entry name" value="Thermonucl_AS"/>
</dbReference>
<evidence type="ECO:0000313" key="4">
    <source>
        <dbReference type="Proteomes" id="UP000587586"/>
    </source>
</evidence>
<dbReference type="SMART" id="SM00318">
    <property type="entry name" value="SNc"/>
    <property type="match status" value="1"/>
</dbReference>
<dbReference type="PROSITE" id="PS50830">
    <property type="entry name" value="TNASE_3"/>
    <property type="match status" value="1"/>
</dbReference>
<dbReference type="PANTHER" id="PTHR12302">
    <property type="entry name" value="EBNA2 BINDING PROTEIN P100"/>
    <property type="match status" value="1"/>
</dbReference>
<proteinExistence type="predicted"/>
<reference evidence="4" key="1">
    <citation type="submission" date="2020-06" db="EMBL/GenBank/DDBJ databases">
        <title>Draft genomic sequecing of Geomonas sp. Red745.</title>
        <authorList>
            <person name="Itoh H."/>
            <person name="Xu Z.X."/>
            <person name="Ushijima N."/>
            <person name="Masuda Y."/>
            <person name="Shiratori Y."/>
            <person name="Senoo K."/>
        </authorList>
    </citation>
    <scope>NUCLEOTIDE SEQUENCE [LARGE SCALE GENOMIC DNA]</scope>
    <source>
        <strain evidence="4">Red745</strain>
    </source>
</reference>
<dbReference type="PANTHER" id="PTHR12302:SF26">
    <property type="entry name" value="BLR1266 PROTEIN"/>
    <property type="match status" value="1"/>
</dbReference>
<keyword evidence="4" id="KW-1185">Reference proteome</keyword>
<feature type="region of interest" description="Disordered" evidence="1">
    <location>
        <begin position="126"/>
        <end position="156"/>
    </location>
</feature>
<dbReference type="PROSITE" id="PS01123">
    <property type="entry name" value="TNASE_1"/>
    <property type="match status" value="1"/>
</dbReference>
<sequence length="156" mass="17571">MTDGDTVQVIDSSGVKVKVRLFGIDAPETEKRNSRTKAVVKPGQPYGGEAHQALRHKVAGKQVAAEIMDIDRYKRSVAILRLGNRDINQEMVREGWAWAYRQYLDRPHASGYIASEAAARRERLGLWQQGNPQPPWEFRKALRGKGRQPKPRGTAP</sequence>
<name>A0A6V8N7N5_9BACT</name>
<dbReference type="AlphaFoldDB" id="A0A6V8N7N5"/>
<accession>A0A6V8N7N5</accession>
<dbReference type="InterPro" id="IPR035437">
    <property type="entry name" value="SNase_OB-fold_sf"/>
</dbReference>
<dbReference type="GO" id="GO:0003676">
    <property type="term" value="F:nucleic acid binding"/>
    <property type="evidence" value="ECO:0007669"/>
    <property type="project" value="InterPro"/>
</dbReference>
<dbReference type="Gene3D" id="2.40.50.90">
    <property type="match status" value="1"/>
</dbReference>
<comment type="caution">
    <text evidence="3">The sequence shown here is derived from an EMBL/GenBank/DDBJ whole genome shotgun (WGS) entry which is preliminary data.</text>
</comment>
<organism evidence="3 4">
    <name type="scientific">Geomonas limicola</name>
    <dbReference type="NCBI Taxonomy" id="2740186"/>
    <lineage>
        <taxon>Bacteria</taxon>
        <taxon>Pseudomonadati</taxon>
        <taxon>Thermodesulfobacteriota</taxon>
        <taxon>Desulfuromonadia</taxon>
        <taxon>Geobacterales</taxon>
        <taxon>Geobacteraceae</taxon>
        <taxon>Geomonas</taxon>
    </lineage>
</organism>
<protein>
    <recommendedName>
        <fullName evidence="2">TNase-like domain-containing protein</fullName>
    </recommendedName>
</protein>
<evidence type="ECO:0000259" key="2">
    <source>
        <dbReference type="PROSITE" id="PS50830"/>
    </source>
</evidence>
<feature type="compositionally biased region" description="Basic residues" evidence="1">
    <location>
        <begin position="141"/>
        <end position="150"/>
    </location>
</feature>
<dbReference type="Proteomes" id="UP000587586">
    <property type="component" value="Unassembled WGS sequence"/>
</dbReference>
<dbReference type="SUPFAM" id="SSF50199">
    <property type="entry name" value="Staphylococcal nuclease"/>
    <property type="match status" value="1"/>
</dbReference>
<dbReference type="InterPro" id="IPR016071">
    <property type="entry name" value="Staphylococal_nuclease_OB-fold"/>
</dbReference>
<feature type="domain" description="TNase-like" evidence="2">
    <location>
        <begin position="1"/>
        <end position="129"/>
    </location>
</feature>
<gene>
    <name evidence="3" type="ORF">GMLC_21650</name>
</gene>
<dbReference type="GO" id="GO:0004518">
    <property type="term" value="F:nuclease activity"/>
    <property type="evidence" value="ECO:0007669"/>
    <property type="project" value="InterPro"/>
</dbReference>